<accession>A0A9P4QIX2</accession>
<reference evidence="5" key="1">
    <citation type="journal article" date="2020" name="Stud. Mycol.">
        <title>101 Dothideomycetes genomes: a test case for predicting lifestyles and emergence of pathogens.</title>
        <authorList>
            <person name="Haridas S."/>
            <person name="Albert R."/>
            <person name="Binder M."/>
            <person name="Bloem J."/>
            <person name="Labutti K."/>
            <person name="Salamov A."/>
            <person name="Andreopoulos B."/>
            <person name="Baker S."/>
            <person name="Barry K."/>
            <person name="Bills G."/>
            <person name="Bluhm B."/>
            <person name="Cannon C."/>
            <person name="Castanera R."/>
            <person name="Culley D."/>
            <person name="Daum C."/>
            <person name="Ezra D."/>
            <person name="Gonzalez J."/>
            <person name="Henrissat B."/>
            <person name="Kuo A."/>
            <person name="Liang C."/>
            <person name="Lipzen A."/>
            <person name="Lutzoni F."/>
            <person name="Magnuson J."/>
            <person name="Mondo S."/>
            <person name="Nolan M."/>
            <person name="Ohm R."/>
            <person name="Pangilinan J."/>
            <person name="Park H.-J."/>
            <person name="Ramirez L."/>
            <person name="Alfaro M."/>
            <person name="Sun H."/>
            <person name="Tritt A."/>
            <person name="Yoshinaga Y."/>
            <person name="Zwiers L.-H."/>
            <person name="Turgeon B."/>
            <person name="Goodwin S."/>
            <person name="Spatafora J."/>
            <person name="Crous P."/>
            <person name="Grigoriev I."/>
        </authorList>
    </citation>
    <scope>NUCLEOTIDE SEQUENCE</scope>
    <source>
        <strain evidence="5">CBS 125425</strain>
    </source>
</reference>
<dbReference type="AlphaFoldDB" id="A0A9P4QIX2"/>
<protein>
    <recommendedName>
        <fullName evidence="7">NACHT domain-containing protein</fullName>
    </recommendedName>
</protein>
<comment type="caution">
    <text evidence="5">The sequence shown here is derived from an EMBL/GenBank/DDBJ whole genome shotgun (WGS) entry which is preliminary data.</text>
</comment>
<evidence type="ECO:0000313" key="5">
    <source>
        <dbReference type="EMBL" id="KAF2727130.1"/>
    </source>
</evidence>
<evidence type="ECO:0000259" key="3">
    <source>
        <dbReference type="Pfam" id="PF24883"/>
    </source>
</evidence>
<dbReference type="Gene3D" id="1.25.40.20">
    <property type="entry name" value="Ankyrin repeat-containing domain"/>
    <property type="match status" value="1"/>
</dbReference>
<proteinExistence type="predicted"/>
<feature type="region of interest" description="Disordered" evidence="2">
    <location>
        <begin position="889"/>
        <end position="910"/>
    </location>
</feature>
<dbReference type="Gene3D" id="3.40.50.300">
    <property type="entry name" value="P-loop containing nucleotide triphosphate hydrolases"/>
    <property type="match status" value="1"/>
</dbReference>
<organism evidence="5 6">
    <name type="scientific">Polyplosphaeria fusca</name>
    <dbReference type="NCBI Taxonomy" id="682080"/>
    <lineage>
        <taxon>Eukaryota</taxon>
        <taxon>Fungi</taxon>
        <taxon>Dikarya</taxon>
        <taxon>Ascomycota</taxon>
        <taxon>Pezizomycotina</taxon>
        <taxon>Dothideomycetes</taxon>
        <taxon>Pleosporomycetidae</taxon>
        <taxon>Pleosporales</taxon>
        <taxon>Tetraplosphaeriaceae</taxon>
        <taxon>Polyplosphaeria</taxon>
    </lineage>
</organism>
<feature type="domain" description="DUF7791" evidence="4">
    <location>
        <begin position="483"/>
        <end position="633"/>
    </location>
</feature>
<sequence>MVKALENLALEVGKIVDELTLVLLRSRRQGKSTVFKSIKQAILTTWNKSKIEETVERLQNIRDEVQFHILVSMVEKVDANALMMDAALQSLDKSTQYVVESILQGKSDLAAVVSAQTQESIRREDAREAAAIRRHDDIVSGIGNLQHTLSSVKAAIRPVKKSKILRGIKNLLYFPQIEDRYEIIKPAHQKTFEWAFQAPATTQASWASLQEWLSMGAGVYWVSGKAGSGKSTLMKFLMRDKRLHQELLAWAGKTPLVVASFYFWNPGTTIQKSQEGLFRTIILESLKQMPGLGQVLFPERYVPGASWNEPPTFQQLRRAFITLTTQTHVRLKIALIVDGLDEFEPTDASYTELADIFLEATKSNSVKALLSSRPLSAFEALFEDCPKLRLHELTKRDIQLFVSDRLGRHSRLSELSQNDATSTQDLINEIVTSASGVFLWVKLAVDSLLEGFQNFDTVKDLRKRLRAIPRDLEDLFMRMLKQIPSEYSVQSSRMFQIVRCREFLSKGYSIIRALDAMTLFFADSSLETMLTAPIEPMLRSERKTREKEVAGRLRSRCAGLLELHYSHYSYSDIEASIDGGYYGSVTYLHRSVADWLRKDHIWSQMLEATKNTDFDPTVAVMRSLVMQLKCMSKIDLPAKTWVRENMAFARFAESTTGNSQNAILDEMDRVMAVHYEMDRNGFSSGLSEVASKQSTHWCEVISFKPIESVSKPCHGTFLAFAIYHGLVGYTRAKVEQAGGALPKKSGRPLLDYACHPALELKGHEHVVNPALVEYLLASGADPNEKFDGFSPWQNTGYHIYVEPGVVDPVDENGVSLWNPVLKSLIKHGADPDARVKLGEIGDWCPILDILEIMELHNESPNLKVTEIIKMLKDRGAKYMYPQIEQLGNSRVDNQIDETTSPPEKSKTTTSRARRYLKRFFKTPM</sequence>
<dbReference type="PANTHER" id="PTHR10039:SF5">
    <property type="entry name" value="NACHT DOMAIN-CONTAINING PROTEIN"/>
    <property type="match status" value="1"/>
</dbReference>
<keyword evidence="1" id="KW-0677">Repeat</keyword>
<evidence type="ECO:0008006" key="7">
    <source>
        <dbReference type="Google" id="ProtNLM"/>
    </source>
</evidence>
<evidence type="ECO:0000259" key="4">
    <source>
        <dbReference type="Pfam" id="PF25053"/>
    </source>
</evidence>
<dbReference type="InterPro" id="IPR056693">
    <property type="entry name" value="DUF7791"/>
</dbReference>
<dbReference type="PANTHER" id="PTHR10039">
    <property type="entry name" value="AMELOGENIN"/>
    <property type="match status" value="1"/>
</dbReference>
<dbReference type="EMBL" id="ML996353">
    <property type="protein sequence ID" value="KAF2727130.1"/>
    <property type="molecule type" value="Genomic_DNA"/>
</dbReference>
<dbReference type="InterPro" id="IPR036770">
    <property type="entry name" value="Ankyrin_rpt-contain_sf"/>
</dbReference>
<dbReference type="Pfam" id="PF24883">
    <property type="entry name" value="NPHP3_N"/>
    <property type="match status" value="1"/>
</dbReference>
<keyword evidence="6" id="KW-1185">Reference proteome</keyword>
<name>A0A9P4QIX2_9PLEO</name>
<dbReference type="SUPFAM" id="SSF52540">
    <property type="entry name" value="P-loop containing nucleoside triphosphate hydrolases"/>
    <property type="match status" value="1"/>
</dbReference>
<feature type="domain" description="Nephrocystin 3-like N-terminal" evidence="3">
    <location>
        <begin position="208"/>
        <end position="373"/>
    </location>
</feature>
<dbReference type="InterPro" id="IPR056884">
    <property type="entry name" value="NPHP3-like_N"/>
</dbReference>
<dbReference type="OrthoDB" id="443402at2759"/>
<evidence type="ECO:0000256" key="1">
    <source>
        <dbReference type="ARBA" id="ARBA00022737"/>
    </source>
</evidence>
<evidence type="ECO:0000256" key="2">
    <source>
        <dbReference type="SAM" id="MobiDB-lite"/>
    </source>
</evidence>
<gene>
    <name evidence="5" type="ORF">EJ04DRAFT_582254</name>
</gene>
<dbReference type="Pfam" id="PF25053">
    <property type="entry name" value="DUF7791"/>
    <property type="match status" value="1"/>
</dbReference>
<dbReference type="Proteomes" id="UP000799444">
    <property type="component" value="Unassembled WGS sequence"/>
</dbReference>
<feature type="compositionally biased region" description="Low complexity" evidence="2">
    <location>
        <begin position="897"/>
        <end position="910"/>
    </location>
</feature>
<evidence type="ECO:0000313" key="6">
    <source>
        <dbReference type="Proteomes" id="UP000799444"/>
    </source>
</evidence>
<dbReference type="InterPro" id="IPR027417">
    <property type="entry name" value="P-loop_NTPase"/>
</dbReference>